<dbReference type="EMBL" id="CP113527">
    <property type="protein sequence ID" value="WDV06914.1"/>
    <property type="molecule type" value="Genomic_DNA"/>
</dbReference>
<dbReference type="EMBL" id="JAXUIA010000018">
    <property type="protein sequence ID" value="MEA0978754.1"/>
    <property type="molecule type" value="Genomic_DNA"/>
</dbReference>
<gene>
    <name evidence="4" type="primary">yycI</name>
    <name evidence="4" type="ORF">OU989_22300</name>
    <name evidence="3" type="ORF">U6C28_20870</name>
</gene>
<dbReference type="Pfam" id="PF09648">
    <property type="entry name" value="YycI"/>
    <property type="match status" value="1"/>
</dbReference>
<dbReference type="InterPro" id="IPR018604">
    <property type="entry name" value="YycI-like"/>
</dbReference>
<name>A0AAJ5RN01_9BACI</name>
<keyword evidence="1" id="KW-0812">Transmembrane</keyword>
<dbReference type="GO" id="GO:0016020">
    <property type="term" value="C:membrane"/>
    <property type="evidence" value="ECO:0007669"/>
    <property type="project" value="InterPro"/>
</dbReference>
<evidence type="ECO:0000313" key="6">
    <source>
        <dbReference type="Proteomes" id="UP001289615"/>
    </source>
</evidence>
<protein>
    <submittedName>
        <fullName evidence="4">Two-component system regulatory protein YycI</fullName>
    </submittedName>
</protein>
<feature type="domain" description="Regulatory protein YycH-like" evidence="2">
    <location>
        <begin position="41"/>
        <end position="253"/>
    </location>
</feature>
<evidence type="ECO:0000256" key="1">
    <source>
        <dbReference type="SAM" id="Phobius"/>
    </source>
</evidence>
<keyword evidence="1" id="KW-0472">Membrane</keyword>
<reference evidence="3 6" key="2">
    <citation type="submission" date="2023-12" db="EMBL/GenBank/DDBJ databases">
        <title>Genome comparison identifies genes involved in endophytic behavior of Lysinibacillus irui and provides insights into its role as a plant-growth promoting bacterium.</title>
        <authorList>
            <person name="Hilario S."/>
            <person name="Matos I."/>
            <person name="Goncalves M.F.M."/>
            <person name="Pardo C.A."/>
            <person name="Santos M.J."/>
        </authorList>
    </citation>
    <scope>NUCLEOTIDE SEQUENCE [LARGE SCALE GENOMIC DNA]</scope>
    <source>
        <strain evidence="3 6">B3</strain>
    </source>
</reference>
<dbReference type="AlphaFoldDB" id="A0AAJ5RN01"/>
<dbReference type="Gene3D" id="2.40.128.690">
    <property type="entry name" value="YycH protein, domain 3-like"/>
    <property type="match status" value="1"/>
</dbReference>
<dbReference type="Proteomes" id="UP001219585">
    <property type="component" value="Chromosome"/>
</dbReference>
<accession>A0AAJ5RN01</accession>
<evidence type="ECO:0000313" key="3">
    <source>
        <dbReference type="EMBL" id="MEA0978754.1"/>
    </source>
</evidence>
<proteinExistence type="predicted"/>
<keyword evidence="1" id="KW-1133">Transmembrane helix</keyword>
<dbReference type="RefSeq" id="WP_274795077.1">
    <property type="nucleotide sequence ID" value="NZ_CP113527.1"/>
</dbReference>
<evidence type="ECO:0000259" key="2">
    <source>
        <dbReference type="Pfam" id="PF09648"/>
    </source>
</evidence>
<feature type="transmembrane region" description="Helical" evidence="1">
    <location>
        <begin position="6"/>
        <end position="25"/>
    </location>
</feature>
<evidence type="ECO:0000313" key="5">
    <source>
        <dbReference type="Proteomes" id="UP001219585"/>
    </source>
</evidence>
<dbReference type="Proteomes" id="UP001289615">
    <property type="component" value="Unassembled WGS sequence"/>
</dbReference>
<reference evidence="4" key="1">
    <citation type="submission" date="2022-11" db="EMBL/GenBank/DDBJ databases">
        <title>Lysinibacillus irui.</title>
        <authorList>
            <person name="Akintayo S.O."/>
        </authorList>
    </citation>
    <scope>NUCLEOTIDE SEQUENCE</scope>
    <source>
        <strain evidence="4">IRB4-01</strain>
    </source>
</reference>
<dbReference type="KEGG" id="liu:OU989_22300"/>
<evidence type="ECO:0000313" key="4">
    <source>
        <dbReference type="EMBL" id="WDV06914.1"/>
    </source>
</evidence>
<keyword evidence="6" id="KW-1185">Reference proteome</keyword>
<sequence>MDWNRTKSIFIFVFLILNIFLYSLYVNRYNEAKDIEVPGEKTIEARLKDDNITYGTLPNNIETASYMTAQVHKFTTAEFSNSNQQINIKDSKADSKARAIFIKPVKLRNVSDDASFTDFVLANITEGESYALWKVDREERVAVFFQKTNNRMFYYNGSLKIKWNANNEVTMYEQTMIDNIEEMEQQETVIPPLQIIQTLYAKGTLKPDSRITQMKLGYSTLVKLTRTQVLVPTWEVQVKLSDGQKEEYFVNAVEGKVIEIQEDKQESEEEDWGVE</sequence>
<organism evidence="4 5">
    <name type="scientific">Lysinibacillus irui</name>
    <dbReference type="NCBI Taxonomy" id="2998077"/>
    <lineage>
        <taxon>Bacteria</taxon>
        <taxon>Bacillati</taxon>
        <taxon>Bacillota</taxon>
        <taxon>Bacilli</taxon>
        <taxon>Bacillales</taxon>
        <taxon>Bacillaceae</taxon>
        <taxon>Lysinibacillus</taxon>
    </lineage>
</organism>